<proteinExistence type="predicted"/>
<dbReference type="PANTHER" id="PTHR45023:SF4">
    <property type="entry name" value="GLYCINE-RICH PROTEIN-RELATED"/>
    <property type="match status" value="1"/>
</dbReference>
<keyword evidence="3" id="KW-1185">Reference proteome</keyword>
<gene>
    <name evidence="2" type="ORF">Tco_0704375</name>
</gene>
<dbReference type="Proteomes" id="UP001151760">
    <property type="component" value="Unassembled WGS sequence"/>
</dbReference>
<dbReference type="EMBL" id="BQNB010010013">
    <property type="protein sequence ID" value="GJS71534.1"/>
    <property type="molecule type" value="Genomic_DNA"/>
</dbReference>
<dbReference type="PANTHER" id="PTHR45023">
    <property type="match status" value="1"/>
</dbReference>
<accession>A0ABQ4Y1J3</accession>
<organism evidence="2 3">
    <name type="scientific">Tanacetum coccineum</name>
    <dbReference type="NCBI Taxonomy" id="301880"/>
    <lineage>
        <taxon>Eukaryota</taxon>
        <taxon>Viridiplantae</taxon>
        <taxon>Streptophyta</taxon>
        <taxon>Embryophyta</taxon>
        <taxon>Tracheophyta</taxon>
        <taxon>Spermatophyta</taxon>
        <taxon>Magnoliopsida</taxon>
        <taxon>eudicotyledons</taxon>
        <taxon>Gunneridae</taxon>
        <taxon>Pentapetalae</taxon>
        <taxon>asterids</taxon>
        <taxon>campanulids</taxon>
        <taxon>Asterales</taxon>
        <taxon>Asteraceae</taxon>
        <taxon>Asteroideae</taxon>
        <taxon>Anthemideae</taxon>
        <taxon>Anthemidinae</taxon>
        <taxon>Tanacetum</taxon>
    </lineage>
</organism>
<reference evidence="2" key="1">
    <citation type="journal article" date="2022" name="Int. J. Mol. Sci.">
        <title>Draft Genome of Tanacetum Coccineum: Genomic Comparison of Closely Related Tanacetum-Family Plants.</title>
        <authorList>
            <person name="Yamashiro T."/>
            <person name="Shiraishi A."/>
            <person name="Nakayama K."/>
            <person name="Satake H."/>
        </authorList>
    </citation>
    <scope>NUCLEOTIDE SEQUENCE</scope>
</reference>
<comment type="caution">
    <text evidence="2">The sequence shown here is derived from an EMBL/GenBank/DDBJ whole genome shotgun (WGS) entry which is preliminary data.</text>
</comment>
<feature type="region of interest" description="Disordered" evidence="1">
    <location>
        <begin position="1"/>
        <end position="53"/>
    </location>
</feature>
<reference evidence="2" key="2">
    <citation type="submission" date="2022-01" db="EMBL/GenBank/DDBJ databases">
        <authorList>
            <person name="Yamashiro T."/>
            <person name="Shiraishi A."/>
            <person name="Satake H."/>
            <person name="Nakayama K."/>
        </authorList>
    </citation>
    <scope>NUCLEOTIDE SEQUENCE</scope>
</reference>
<evidence type="ECO:0000313" key="2">
    <source>
        <dbReference type="EMBL" id="GJS71534.1"/>
    </source>
</evidence>
<sequence>MTLHENMFKVPFQQSQPQPRFNEPQPPTKDIRRGKRIAKRATVDLDEDDEEKEQARQCSRWTREEEILLFQCWIENSENSEIEADRNEDSFWRHILQYFNNSTIHGSRTKNMLTCKLTRINGDCQKFNAIYKHLERKSGENEADHIENAKINFAAQQAKGRKSSYARAMIELWADVELKDTLVVDIPKFEGEGYTRSTIRVEYERKPQRCSTCKVFSHVLDECPKKFVSDVLKNLKMERQGARGPPIGLKRKSNFVYRSFQPTNKTSGKKKQARFTRQEVSNLNPFDAFNMVENDDDVGTNGGNSKLAETMAISNVVFFYSRDYI</sequence>
<evidence type="ECO:0000313" key="3">
    <source>
        <dbReference type="Proteomes" id="UP001151760"/>
    </source>
</evidence>
<name>A0ABQ4Y1J3_9ASTR</name>
<protein>
    <submittedName>
        <fullName evidence="2">Glutathione S-transferase T3-like protein</fullName>
    </submittedName>
</protein>
<evidence type="ECO:0000256" key="1">
    <source>
        <dbReference type="SAM" id="MobiDB-lite"/>
    </source>
</evidence>